<dbReference type="CDD" id="cd05233">
    <property type="entry name" value="SDR_c"/>
    <property type="match status" value="1"/>
</dbReference>
<dbReference type="InterPro" id="IPR051122">
    <property type="entry name" value="SDR_DHRS6-like"/>
</dbReference>
<evidence type="ECO:0000256" key="2">
    <source>
        <dbReference type="ARBA" id="ARBA00023002"/>
    </source>
</evidence>
<accession>A0ABV9EWM1</accession>
<protein>
    <submittedName>
        <fullName evidence="3">SDR family oxidoreductase</fullName>
    </submittedName>
</protein>
<keyword evidence="4" id="KW-1185">Reference proteome</keyword>
<dbReference type="RefSeq" id="WP_066531041.1">
    <property type="nucleotide sequence ID" value="NZ_JBHSFZ010000004.1"/>
</dbReference>
<keyword evidence="2" id="KW-0560">Oxidoreductase</keyword>
<sequence length="263" mass="28128">MTPTSPVPPYPTPLGLLKGKTVVVTAAAGTGIGFSAAKRAAEEGARLLISDFHERRLNEAADRIAEEVGCARPALFVCDVTSEEAVQGLRDAALQELGKVDVLINNAGLGGEVDIVEMTDEQWSRVFDVTLTSLFRMTRAFLPSMYAAKSGVMVNNASVLGWRAQKGQAHYAAAKAGVMAFTRCAAIEAAEHGVRINAVSPSLAMHPFLAKVTTQEALDKLVEKEAFKRPAEVWEIANVMMFLASDLSSYMTGEIVAVSSQRA</sequence>
<dbReference type="InterPro" id="IPR002347">
    <property type="entry name" value="SDR_fam"/>
</dbReference>
<dbReference type="PRINTS" id="PR00080">
    <property type="entry name" value="SDRFAMILY"/>
</dbReference>
<dbReference type="PROSITE" id="PS00061">
    <property type="entry name" value="ADH_SHORT"/>
    <property type="match status" value="1"/>
</dbReference>
<dbReference type="Proteomes" id="UP001595957">
    <property type="component" value="Unassembled WGS sequence"/>
</dbReference>
<organism evidence="3 4">
    <name type="scientific">Sphingobium tyrosinilyticum</name>
    <dbReference type="NCBI Taxonomy" id="2715436"/>
    <lineage>
        <taxon>Bacteria</taxon>
        <taxon>Pseudomonadati</taxon>
        <taxon>Pseudomonadota</taxon>
        <taxon>Alphaproteobacteria</taxon>
        <taxon>Sphingomonadales</taxon>
        <taxon>Sphingomonadaceae</taxon>
        <taxon>Sphingobium</taxon>
    </lineage>
</organism>
<dbReference type="PANTHER" id="PTHR43477:SF1">
    <property type="entry name" value="DIHYDROANTICAPSIN 7-DEHYDROGENASE"/>
    <property type="match status" value="1"/>
</dbReference>
<evidence type="ECO:0000313" key="3">
    <source>
        <dbReference type="EMBL" id="MFC4593080.1"/>
    </source>
</evidence>
<dbReference type="InterPro" id="IPR036291">
    <property type="entry name" value="NAD(P)-bd_dom_sf"/>
</dbReference>
<evidence type="ECO:0000313" key="4">
    <source>
        <dbReference type="Proteomes" id="UP001595957"/>
    </source>
</evidence>
<dbReference type="PRINTS" id="PR00081">
    <property type="entry name" value="GDHRDH"/>
</dbReference>
<dbReference type="Pfam" id="PF13561">
    <property type="entry name" value="adh_short_C2"/>
    <property type="match status" value="1"/>
</dbReference>
<name>A0ABV9EWM1_9SPHN</name>
<gene>
    <name evidence="3" type="ORF">ACFO3E_02570</name>
</gene>
<proteinExistence type="inferred from homology"/>
<evidence type="ECO:0000256" key="1">
    <source>
        <dbReference type="ARBA" id="ARBA00006484"/>
    </source>
</evidence>
<dbReference type="InterPro" id="IPR020904">
    <property type="entry name" value="Sc_DH/Rdtase_CS"/>
</dbReference>
<dbReference type="Gene3D" id="3.40.50.720">
    <property type="entry name" value="NAD(P)-binding Rossmann-like Domain"/>
    <property type="match status" value="1"/>
</dbReference>
<comment type="caution">
    <text evidence="3">The sequence shown here is derived from an EMBL/GenBank/DDBJ whole genome shotgun (WGS) entry which is preliminary data.</text>
</comment>
<dbReference type="EMBL" id="JBHSFZ010000004">
    <property type="protein sequence ID" value="MFC4593080.1"/>
    <property type="molecule type" value="Genomic_DNA"/>
</dbReference>
<comment type="similarity">
    <text evidence="1">Belongs to the short-chain dehydrogenases/reductases (SDR) family.</text>
</comment>
<dbReference type="PANTHER" id="PTHR43477">
    <property type="entry name" value="DIHYDROANTICAPSIN 7-DEHYDROGENASE"/>
    <property type="match status" value="1"/>
</dbReference>
<dbReference type="SUPFAM" id="SSF51735">
    <property type="entry name" value="NAD(P)-binding Rossmann-fold domains"/>
    <property type="match status" value="1"/>
</dbReference>
<reference evidence="4" key="1">
    <citation type="journal article" date="2019" name="Int. J. Syst. Evol. Microbiol.">
        <title>The Global Catalogue of Microorganisms (GCM) 10K type strain sequencing project: providing services to taxonomists for standard genome sequencing and annotation.</title>
        <authorList>
            <consortium name="The Broad Institute Genomics Platform"/>
            <consortium name="The Broad Institute Genome Sequencing Center for Infectious Disease"/>
            <person name="Wu L."/>
            <person name="Ma J."/>
        </authorList>
    </citation>
    <scope>NUCLEOTIDE SEQUENCE [LARGE SCALE GENOMIC DNA]</scope>
    <source>
        <strain evidence="4">NBRC 103632</strain>
    </source>
</reference>
<dbReference type="NCBIfam" id="NF005880">
    <property type="entry name" value="PRK07831.1"/>
    <property type="match status" value="1"/>
</dbReference>